<dbReference type="PANTHER" id="PTHR19256:SF65">
    <property type="entry name" value="T CELL RECEPTOR GAMMA CONSTANT 1-RELATED"/>
    <property type="match status" value="1"/>
</dbReference>
<accession>D2I4Y5</accession>
<dbReference type="InterPro" id="IPR051117">
    <property type="entry name" value="TRG_var/const_region"/>
</dbReference>
<dbReference type="InterPro" id="IPR013783">
    <property type="entry name" value="Ig-like_fold"/>
</dbReference>
<keyword evidence="6" id="KW-0393">Immunoglobulin domain</keyword>
<dbReference type="SUPFAM" id="SSF48726">
    <property type="entry name" value="Immunoglobulin"/>
    <property type="match status" value="1"/>
</dbReference>
<sequence length="112" mass="12416">LIMISLTGRLAGIRLEQPALVVARSGTWVTLSCRANTKVSYIHWYQHQEGNAPQRLLIVALFSSYVQTDSVLKGDKVTARRGSDGKSCNLLMSKLEKSDEGVYYCAAWEAHS</sequence>
<gene>
    <name evidence="8" type="ORF">PANDA_020696</name>
</gene>
<feature type="non-terminal residue" evidence="8">
    <location>
        <position position="1"/>
    </location>
</feature>
<comment type="subcellular location">
    <subcellularLocation>
        <location evidence="1">Membrane</location>
    </subcellularLocation>
</comment>
<dbReference type="InterPro" id="IPR007110">
    <property type="entry name" value="Ig-like_dom"/>
</dbReference>
<protein>
    <recommendedName>
        <fullName evidence="7">Ig-like domain-containing protein</fullName>
    </recommendedName>
</protein>
<dbReference type="GO" id="GO:0016020">
    <property type="term" value="C:membrane"/>
    <property type="evidence" value="ECO:0007669"/>
    <property type="project" value="UniProtKB-SubCell"/>
</dbReference>
<evidence type="ECO:0000259" key="7">
    <source>
        <dbReference type="PROSITE" id="PS50835"/>
    </source>
</evidence>
<reference evidence="8" key="1">
    <citation type="journal article" date="2010" name="Nature">
        <title>The sequence and de novo assembly of the giant panda genome.</title>
        <authorList>
            <person name="Li R."/>
            <person name="Fan W."/>
            <person name="Tian G."/>
            <person name="Zhu H."/>
            <person name="He L."/>
            <person name="Cai J."/>
            <person name="Huang Q."/>
            <person name="Cai Q."/>
            <person name="Li B."/>
            <person name="Bai Y."/>
            <person name="Zhang Z."/>
            <person name="Zhang Y."/>
            <person name="Wang W."/>
            <person name="Li J."/>
            <person name="Wei F."/>
            <person name="Li H."/>
            <person name="Jian M."/>
            <person name="Li J."/>
            <person name="Zhang Z."/>
            <person name="Nielsen R."/>
            <person name="Li D."/>
            <person name="Gu W."/>
            <person name="Yang Z."/>
            <person name="Xuan Z."/>
            <person name="Ryder O.A."/>
            <person name="Leung F.C."/>
            <person name="Zhou Y."/>
            <person name="Cao J."/>
            <person name="Sun X."/>
            <person name="Fu Y."/>
            <person name="Fang X."/>
            <person name="Guo X."/>
            <person name="Wang B."/>
            <person name="Hou R."/>
            <person name="Shen F."/>
            <person name="Mu B."/>
            <person name="Ni P."/>
            <person name="Lin R."/>
            <person name="Qian W."/>
            <person name="Wang G."/>
            <person name="Yu C."/>
            <person name="Nie W."/>
            <person name="Wang J."/>
            <person name="Wu Z."/>
            <person name="Liang H."/>
            <person name="Min J."/>
            <person name="Wu Q."/>
            <person name="Cheng S."/>
            <person name="Ruan J."/>
            <person name="Wang M."/>
            <person name="Shi Z."/>
            <person name="Wen M."/>
            <person name="Liu B."/>
            <person name="Ren X."/>
            <person name="Zheng H."/>
            <person name="Dong D."/>
            <person name="Cook K."/>
            <person name="Shan G."/>
            <person name="Zhang H."/>
            <person name="Kosiol C."/>
            <person name="Xie X."/>
            <person name="Lu Z."/>
            <person name="Zheng H."/>
            <person name="Li Y."/>
            <person name="Steiner C.C."/>
            <person name="Lam T.T."/>
            <person name="Lin S."/>
            <person name="Zhang Q."/>
            <person name="Li G."/>
            <person name="Tian J."/>
            <person name="Gong T."/>
            <person name="Liu H."/>
            <person name="Zhang D."/>
            <person name="Fang L."/>
            <person name="Ye C."/>
            <person name="Zhang J."/>
            <person name="Hu W."/>
            <person name="Xu A."/>
            <person name="Ren Y."/>
            <person name="Zhang G."/>
            <person name="Bruford M.W."/>
            <person name="Li Q."/>
            <person name="Ma L."/>
            <person name="Guo Y."/>
            <person name="An N."/>
            <person name="Hu Y."/>
            <person name="Zheng Y."/>
            <person name="Shi Y."/>
            <person name="Li Z."/>
            <person name="Liu Q."/>
            <person name="Chen Y."/>
            <person name="Zhao J."/>
            <person name="Qu N."/>
            <person name="Zhao S."/>
            <person name="Tian F."/>
            <person name="Wang X."/>
            <person name="Wang H."/>
            <person name="Xu L."/>
            <person name="Liu X."/>
            <person name="Vinar T."/>
            <person name="Wang Y."/>
            <person name="Lam T.W."/>
            <person name="Yiu S.M."/>
            <person name="Liu S."/>
            <person name="Zhang H."/>
            <person name="Li D."/>
            <person name="Huang Y."/>
            <person name="Wang X."/>
            <person name="Yang G."/>
            <person name="Jiang Z."/>
            <person name="Wang J."/>
            <person name="Qin N."/>
            <person name="Li L."/>
            <person name="Li J."/>
            <person name="Bolund L."/>
            <person name="Kristiansen K."/>
            <person name="Wong G.K."/>
            <person name="Olson M."/>
            <person name="Zhang X."/>
            <person name="Li S."/>
            <person name="Yang H."/>
            <person name="Wang J."/>
            <person name="Wang J."/>
        </authorList>
    </citation>
    <scope>NUCLEOTIDE SEQUENCE [LARGE SCALE GENOMIC DNA]</scope>
</reference>
<dbReference type="SMART" id="SM00409">
    <property type="entry name" value="IG"/>
    <property type="match status" value="1"/>
</dbReference>
<dbReference type="SMART" id="SM00406">
    <property type="entry name" value="IGv"/>
    <property type="match status" value="1"/>
</dbReference>
<dbReference type="InterPro" id="IPR003599">
    <property type="entry name" value="Ig_sub"/>
</dbReference>
<proteinExistence type="predicted"/>
<dbReference type="InParanoid" id="D2I4Y5"/>
<evidence type="ECO:0000256" key="1">
    <source>
        <dbReference type="ARBA" id="ARBA00004370"/>
    </source>
</evidence>
<dbReference type="InterPro" id="IPR036179">
    <property type="entry name" value="Ig-like_dom_sf"/>
</dbReference>
<name>D2I4Y5_AILME</name>
<dbReference type="Pfam" id="PF07686">
    <property type="entry name" value="V-set"/>
    <property type="match status" value="1"/>
</dbReference>
<evidence type="ECO:0000256" key="6">
    <source>
        <dbReference type="ARBA" id="ARBA00023319"/>
    </source>
</evidence>
<keyword evidence="5" id="KW-0675">Receptor</keyword>
<keyword evidence="3" id="KW-1133">Transmembrane helix</keyword>
<organism evidence="8">
    <name type="scientific">Ailuropoda melanoleuca</name>
    <name type="common">Giant panda</name>
    <dbReference type="NCBI Taxonomy" id="9646"/>
    <lineage>
        <taxon>Eukaryota</taxon>
        <taxon>Metazoa</taxon>
        <taxon>Chordata</taxon>
        <taxon>Craniata</taxon>
        <taxon>Vertebrata</taxon>
        <taxon>Euteleostomi</taxon>
        <taxon>Mammalia</taxon>
        <taxon>Eutheria</taxon>
        <taxon>Laurasiatheria</taxon>
        <taxon>Carnivora</taxon>
        <taxon>Caniformia</taxon>
        <taxon>Ursidae</taxon>
        <taxon>Ailuropoda</taxon>
    </lineage>
</organism>
<feature type="domain" description="Ig-like" evidence="7">
    <location>
        <begin position="26"/>
        <end position="112"/>
    </location>
</feature>
<dbReference type="Gene3D" id="2.60.40.10">
    <property type="entry name" value="Immunoglobulins"/>
    <property type="match status" value="1"/>
</dbReference>
<evidence type="ECO:0000256" key="5">
    <source>
        <dbReference type="ARBA" id="ARBA00023170"/>
    </source>
</evidence>
<evidence type="ECO:0000256" key="4">
    <source>
        <dbReference type="ARBA" id="ARBA00023136"/>
    </source>
</evidence>
<evidence type="ECO:0000256" key="3">
    <source>
        <dbReference type="ARBA" id="ARBA00022989"/>
    </source>
</evidence>
<dbReference type="EMBL" id="GL194569">
    <property type="protein sequence ID" value="EFB18833.1"/>
    <property type="molecule type" value="Genomic_DNA"/>
</dbReference>
<keyword evidence="4" id="KW-0472">Membrane</keyword>
<dbReference type="InterPro" id="IPR013106">
    <property type="entry name" value="Ig_V-set"/>
</dbReference>
<feature type="non-terminal residue" evidence="8">
    <location>
        <position position="112"/>
    </location>
</feature>
<dbReference type="PROSITE" id="PS50835">
    <property type="entry name" value="IG_LIKE"/>
    <property type="match status" value="1"/>
</dbReference>
<evidence type="ECO:0000256" key="2">
    <source>
        <dbReference type="ARBA" id="ARBA00022692"/>
    </source>
</evidence>
<dbReference type="PANTHER" id="PTHR19256">
    <property type="entry name" value="T-CELL RECEPTOR GAMMA CHAIN"/>
    <property type="match status" value="1"/>
</dbReference>
<keyword evidence="2" id="KW-0812">Transmembrane</keyword>
<dbReference type="AlphaFoldDB" id="D2I4Y5"/>
<evidence type="ECO:0000313" key="8">
    <source>
        <dbReference type="EMBL" id="EFB18833.1"/>
    </source>
</evidence>